<feature type="region of interest" description="Disordered" evidence="1">
    <location>
        <begin position="57"/>
        <end position="88"/>
    </location>
</feature>
<feature type="compositionally biased region" description="Low complexity" evidence="1">
    <location>
        <begin position="57"/>
        <end position="83"/>
    </location>
</feature>
<dbReference type="InterPro" id="IPR011320">
    <property type="entry name" value="RNase_H1_N"/>
</dbReference>
<organism evidence="3 4">
    <name type="scientific">Armillaria solidipes</name>
    <dbReference type="NCBI Taxonomy" id="1076256"/>
    <lineage>
        <taxon>Eukaryota</taxon>
        <taxon>Fungi</taxon>
        <taxon>Dikarya</taxon>
        <taxon>Basidiomycota</taxon>
        <taxon>Agaricomycotina</taxon>
        <taxon>Agaricomycetes</taxon>
        <taxon>Agaricomycetidae</taxon>
        <taxon>Agaricales</taxon>
        <taxon>Marasmiineae</taxon>
        <taxon>Physalacriaceae</taxon>
        <taxon>Armillaria</taxon>
    </lineage>
</organism>
<feature type="domain" description="Ribonuclease H1 N-terminal" evidence="2">
    <location>
        <begin position="117"/>
        <end position="154"/>
    </location>
</feature>
<feature type="region of interest" description="Disordered" evidence="1">
    <location>
        <begin position="280"/>
        <end position="303"/>
    </location>
</feature>
<evidence type="ECO:0000259" key="2">
    <source>
        <dbReference type="Pfam" id="PF01693"/>
    </source>
</evidence>
<evidence type="ECO:0000313" key="4">
    <source>
        <dbReference type="Proteomes" id="UP000218334"/>
    </source>
</evidence>
<reference evidence="4" key="1">
    <citation type="journal article" date="2017" name="Nat. Ecol. Evol.">
        <title>Genome expansion and lineage-specific genetic innovations in the forest pathogenic fungi Armillaria.</title>
        <authorList>
            <person name="Sipos G."/>
            <person name="Prasanna A.N."/>
            <person name="Walter M.C."/>
            <person name="O'Connor E."/>
            <person name="Balint B."/>
            <person name="Krizsan K."/>
            <person name="Kiss B."/>
            <person name="Hess J."/>
            <person name="Varga T."/>
            <person name="Slot J."/>
            <person name="Riley R."/>
            <person name="Boka B."/>
            <person name="Rigling D."/>
            <person name="Barry K."/>
            <person name="Lee J."/>
            <person name="Mihaltcheva S."/>
            <person name="LaButti K."/>
            <person name="Lipzen A."/>
            <person name="Waldron R."/>
            <person name="Moloney N.M."/>
            <person name="Sperisen C."/>
            <person name="Kredics L."/>
            <person name="Vagvoelgyi C."/>
            <person name="Patrignani A."/>
            <person name="Fitzpatrick D."/>
            <person name="Nagy I."/>
            <person name="Doyle S."/>
            <person name="Anderson J.B."/>
            <person name="Grigoriev I.V."/>
            <person name="Gueldener U."/>
            <person name="Muensterkoetter M."/>
            <person name="Nagy L.G."/>
        </authorList>
    </citation>
    <scope>NUCLEOTIDE SEQUENCE [LARGE SCALE GENOMIC DNA]</scope>
    <source>
        <strain evidence="4">28-4</strain>
    </source>
</reference>
<dbReference type="Gene3D" id="3.40.970.10">
    <property type="entry name" value="Ribonuclease H1, N-terminal domain"/>
    <property type="match status" value="1"/>
</dbReference>
<evidence type="ECO:0000313" key="3">
    <source>
        <dbReference type="EMBL" id="PBK66205.1"/>
    </source>
</evidence>
<evidence type="ECO:0000256" key="1">
    <source>
        <dbReference type="SAM" id="MobiDB-lite"/>
    </source>
</evidence>
<dbReference type="SUPFAM" id="SSF55658">
    <property type="entry name" value="L9 N-domain-like"/>
    <property type="match status" value="1"/>
</dbReference>
<keyword evidence="4" id="KW-1185">Reference proteome</keyword>
<proteinExistence type="predicted"/>
<protein>
    <recommendedName>
        <fullName evidence="2">Ribonuclease H1 N-terminal domain-containing protein</fullName>
    </recommendedName>
</protein>
<sequence>MTDQKSNQNQQPFNNGSSSSDAHVHALTALLAGTHLTPHQATALISTILASSQATAASAGSSGNTNASTGTPTTPATPSGALSQLSAAPSTPQVVMSATPVGEDFEYHIPLLDEEGPFYVVTRGVDVGVFAGWEDTATLVLGIPGSVYRGAPSYDIAIERIEYTLRRNRCALLPAKKVKKFVPVPSPSRQYGQSPRGPPPAGGAGSGMGLTACRYTHPALANSCLATEPWVVKGCITQLKNKPKPVASAKWTTIIVIDTPFHSNRNKLLKKMRVRYAQTTGKGDPIADKSKKKSVSLPESPSKPSLPLVRLCRQLRQHNADLRALTNNSIPNYAKGLCSQITDETDHQACAIVEVALGNLVAIQDEVATTHNAIYTQVGVAKEYTEGEYTVSRVKKAVDYVQDILCHLMEGDLAHAKAERMLAYQRDKSKH</sequence>
<dbReference type="InterPro" id="IPR037056">
    <property type="entry name" value="RNase_H1_N_sf"/>
</dbReference>
<dbReference type="Pfam" id="PF01693">
    <property type="entry name" value="Cauli_VI"/>
    <property type="match status" value="1"/>
</dbReference>
<accession>A0A2H3B5Q0</accession>
<feature type="region of interest" description="Disordered" evidence="1">
    <location>
        <begin position="184"/>
        <end position="205"/>
    </location>
</feature>
<name>A0A2H3B5Q0_9AGAR</name>
<dbReference type="InterPro" id="IPR009027">
    <property type="entry name" value="Ribosomal_bL9/RNase_H1_N"/>
</dbReference>
<dbReference type="Proteomes" id="UP000218334">
    <property type="component" value="Unassembled WGS sequence"/>
</dbReference>
<dbReference type="AlphaFoldDB" id="A0A2H3B5Q0"/>
<gene>
    <name evidence="3" type="ORF">ARMSODRAFT_977841</name>
</gene>
<feature type="region of interest" description="Disordered" evidence="1">
    <location>
        <begin position="1"/>
        <end position="20"/>
    </location>
</feature>
<dbReference type="EMBL" id="KZ293442">
    <property type="protein sequence ID" value="PBK66205.1"/>
    <property type="molecule type" value="Genomic_DNA"/>
</dbReference>